<dbReference type="AlphaFoldDB" id="A0AAN6X0D1"/>
<feature type="compositionally biased region" description="Gly residues" evidence="5">
    <location>
        <begin position="840"/>
        <end position="850"/>
    </location>
</feature>
<dbReference type="InterPro" id="IPR011989">
    <property type="entry name" value="ARM-like"/>
</dbReference>
<keyword evidence="1" id="KW-0156">Chromatin regulator</keyword>
<feature type="region of interest" description="Disordered" evidence="5">
    <location>
        <begin position="882"/>
        <end position="901"/>
    </location>
</feature>
<dbReference type="InterPro" id="IPR001606">
    <property type="entry name" value="ARID_dom"/>
</dbReference>
<keyword evidence="3" id="KW-0804">Transcription</keyword>
<dbReference type="CDD" id="cd16100">
    <property type="entry name" value="ARID"/>
    <property type="match status" value="1"/>
</dbReference>
<dbReference type="PROSITE" id="PS51526">
    <property type="entry name" value="RFX_DBD"/>
    <property type="match status" value="1"/>
</dbReference>
<evidence type="ECO:0000256" key="4">
    <source>
        <dbReference type="ARBA" id="ARBA00023242"/>
    </source>
</evidence>
<accession>A0AAN6X0D1</accession>
<feature type="domain" description="RFX-type winged-helix" evidence="7">
    <location>
        <begin position="650"/>
        <end position="734"/>
    </location>
</feature>
<organism evidence="8 9">
    <name type="scientific">Podospora australis</name>
    <dbReference type="NCBI Taxonomy" id="1536484"/>
    <lineage>
        <taxon>Eukaryota</taxon>
        <taxon>Fungi</taxon>
        <taxon>Dikarya</taxon>
        <taxon>Ascomycota</taxon>
        <taxon>Pezizomycotina</taxon>
        <taxon>Sordariomycetes</taxon>
        <taxon>Sordariomycetidae</taxon>
        <taxon>Sordariales</taxon>
        <taxon>Podosporaceae</taxon>
        <taxon>Podospora</taxon>
    </lineage>
</organism>
<evidence type="ECO:0000256" key="5">
    <source>
        <dbReference type="SAM" id="MobiDB-lite"/>
    </source>
</evidence>
<reference evidence="8" key="1">
    <citation type="journal article" date="2023" name="Mol. Phylogenet. Evol.">
        <title>Genome-scale phylogeny and comparative genomics of the fungal order Sordariales.</title>
        <authorList>
            <person name="Hensen N."/>
            <person name="Bonometti L."/>
            <person name="Westerberg I."/>
            <person name="Brannstrom I.O."/>
            <person name="Guillou S."/>
            <person name="Cros-Aarteil S."/>
            <person name="Calhoun S."/>
            <person name="Haridas S."/>
            <person name="Kuo A."/>
            <person name="Mondo S."/>
            <person name="Pangilinan J."/>
            <person name="Riley R."/>
            <person name="LaButti K."/>
            <person name="Andreopoulos B."/>
            <person name="Lipzen A."/>
            <person name="Chen C."/>
            <person name="Yan M."/>
            <person name="Daum C."/>
            <person name="Ng V."/>
            <person name="Clum A."/>
            <person name="Steindorff A."/>
            <person name="Ohm R.A."/>
            <person name="Martin F."/>
            <person name="Silar P."/>
            <person name="Natvig D.O."/>
            <person name="Lalanne C."/>
            <person name="Gautier V."/>
            <person name="Ament-Velasquez S.L."/>
            <person name="Kruys A."/>
            <person name="Hutchinson M.I."/>
            <person name="Powell A.J."/>
            <person name="Barry K."/>
            <person name="Miller A.N."/>
            <person name="Grigoriev I.V."/>
            <person name="Debuchy R."/>
            <person name="Gladieux P."/>
            <person name="Hiltunen Thoren M."/>
            <person name="Johannesson H."/>
        </authorList>
    </citation>
    <scope>NUCLEOTIDE SEQUENCE</scope>
    <source>
        <strain evidence="8">PSN309</strain>
    </source>
</reference>
<proteinExistence type="predicted"/>
<dbReference type="SUPFAM" id="SSF48371">
    <property type="entry name" value="ARM repeat"/>
    <property type="match status" value="1"/>
</dbReference>
<dbReference type="GO" id="GO:0006325">
    <property type="term" value="P:chromatin organization"/>
    <property type="evidence" value="ECO:0007669"/>
    <property type="project" value="UniProtKB-KW"/>
</dbReference>
<comment type="caution">
    <text evidence="8">The sequence shown here is derived from an EMBL/GenBank/DDBJ whole genome shotgun (WGS) entry which is preliminary data.</text>
</comment>
<keyword evidence="4" id="KW-0539">Nucleus</keyword>
<dbReference type="SMART" id="SM01014">
    <property type="entry name" value="ARID"/>
    <property type="match status" value="1"/>
</dbReference>
<dbReference type="PROSITE" id="PS51011">
    <property type="entry name" value="ARID"/>
    <property type="match status" value="1"/>
</dbReference>
<feature type="region of interest" description="Disordered" evidence="5">
    <location>
        <begin position="141"/>
        <end position="255"/>
    </location>
</feature>
<name>A0AAN6X0D1_9PEZI</name>
<gene>
    <name evidence="8" type="ORF">QBC35DRAFT_44350</name>
</gene>
<dbReference type="Gene3D" id="1.10.150.60">
    <property type="entry name" value="ARID DNA-binding domain"/>
    <property type="match status" value="1"/>
</dbReference>
<dbReference type="GO" id="GO:0003677">
    <property type="term" value="F:DNA binding"/>
    <property type="evidence" value="ECO:0007669"/>
    <property type="project" value="InterPro"/>
</dbReference>
<keyword evidence="9" id="KW-1185">Reference proteome</keyword>
<keyword evidence="2" id="KW-0805">Transcription regulation</keyword>
<dbReference type="InterPro" id="IPR052406">
    <property type="entry name" value="Chromatin_Remodeling_Comp"/>
</dbReference>
<dbReference type="EMBL" id="MU864362">
    <property type="protein sequence ID" value="KAK4190948.1"/>
    <property type="molecule type" value="Genomic_DNA"/>
</dbReference>
<dbReference type="InterPro" id="IPR016024">
    <property type="entry name" value="ARM-type_fold"/>
</dbReference>
<feature type="compositionally biased region" description="Polar residues" evidence="5">
    <location>
        <begin position="187"/>
        <end position="204"/>
    </location>
</feature>
<dbReference type="Gene3D" id="1.25.10.10">
    <property type="entry name" value="Leucine-rich Repeat Variant"/>
    <property type="match status" value="1"/>
</dbReference>
<feature type="compositionally biased region" description="Low complexity" evidence="5">
    <location>
        <begin position="205"/>
        <end position="228"/>
    </location>
</feature>
<evidence type="ECO:0000259" key="6">
    <source>
        <dbReference type="PROSITE" id="PS51011"/>
    </source>
</evidence>
<dbReference type="PANTHER" id="PTHR22970">
    <property type="entry name" value="AT-RICH INTERACTIVE DOMAIN-CONTAINING PROTEIN 2"/>
    <property type="match status" value="1"/>
</dbReference>
<evidence type="ECO:0000259" key="7">
    <source>
        <dbReference type="PROSITE" id="PS51526"/>
    </source>
</evidence>
<dbReference type="SUPFAM" id="SSF46774">
    <property type="entry name" value="ARID-like"/>
    <property type="match status" value="1"/>
</dbReference>
<evidence type="ECO:0000313" key="9">
    <source>
        <dbReference type="Proteomes" id="UP001302126"/>
    </source>
</evidence>
<dbReference type="InterPro" id="IPR036431">
    <property type="entry name" value="ARID_dom_sf"/>
</dbReference>
<protein>
    <recommendedName>
        <fullName evidence="10">Chromatin structure-remodeling complex subunit rsc9</fullName>
    </recommendedName>
</protein>
<evidence type="ECO:0008006" key="10">
    <source>
        <dbReference type="Google" id="ProtNLM"/>
    </source>
</evidence>
<dbReference type="GO" id="GO:0016586">
    <property type="term" value="C:RSC-type complex"/>
    <property type="evidence" value="ECO:0007669"/>
    <property type="project" value="TreeGrafter"/>
</dbReference>
<sequence>MAPTKPLVVEHTVDRTPEYEKFIDELRLFHEKRGTHFEQEPKMGTLSVDLLKLFNYIVEHGGYDKVSDEKLMWRKMCEGLGLMRHNAPADAYTLKQIFYKNLAAYEIKTVHKKEPPPPEILEFTTAKGGGLLTRTLDNFIAKGKNEREESEDGTPSRERPVADTPSSARASRGLREAPAPRVIFHPDTNSSRQSRHASGTQQAGTPSTSHSQPHSQPQSHSHSHNNTPASVHPLSHPPPSRGGASHMYNPPGPEMGNPFVQGYQAQPPIQVPLRIVDTPASNPELFARKQRLLRQPQVVAPNAGTIIRHCIPPGTLDGPNIYERCLLALRSGIRAEQAFGAHHLLKISFERGDKYKFSQFCGLAEGLTEFALGVGNMFYEVDWVVSYDPDFDSEEIGQLDGINGTPDILERIARLKRKDVQDNLLTEAFRDHLTLILETTQTIRNMVIMPDNAYFMSEYPPVKDLLCVLLHLPDLDVVVELKHFALEIAEQIIQYLILDSDDPLYKSLLEQLKSTDRGVIVTALRALNRIAFVHPTETNRLGKVPPSVLESLMNWLLLNDEDLLDMSTDFLYQYTAVVDNLDTMLKSINMEHLVAHLVRLLSHGAKRSTREIVVSEARVAYDAEPPSEQVVPTPKDLLDRLLAYEEPERCFAWIRCFFEEDPGANITQLAIWQAYNTAFLDPLKRKGRTMINAPEFIRNITSVYEAAGAHIVHEQGPGGQSQQKYLIRGIRARPYPISPEGRGYFQCQWTRMPGHAIKCGAWNLTAEKMWEHIVADHLREVRGEDGKFKNRSGTYACEWDGCRTHRQPKQLQLTQFMTHLKTHLVAEEIRHASRVVDPTPGGGSVAGTPGGSIPPSSPSKQQQQQQRFKSRVVKPAKTITITLEETASSRDERAPNAPPSAAGIPLSAVLILRNIARNVVKTESEQELIRKQRELRQQSASNGDDTTQEVEGWNERLFRPVHQRLWEVFTENRLLAPYLSSLFQLIEAERRDFAVRGSD</sequence>
<dbReference type="InterPro" id="IPR003150">
    <property type="entry name" value="DNA-bd_RFX"/>
</dbReference>
<dbReference type="Pfam" id="PF01388">
    <property type="entry name" value="ARID"/>
    <property type="match status" value="1"/>
</dbReference>
<evidence type="ECO:0000256" key="3">
    <source>
        <dbReference type="ARBA" id="ARBA00023163"/>
    </source>
</evidence>
<dbReference type="GO" id="GO:0006355">
    <property type="term" value="P:regulation of DNA-templated transcription"/>
    <property type="evidence" value="ECO:0007669"/>
    <property type="project" value="InterPro"/>
</dbReference>
<feature type="domain" description="ARID" evidence="6">
    <location>
        <begin position="16"/>
        <end position="110"/>
    </location>
</feature>
<dbReference type="SMART" id="SM00501">
    <property type="entry name" value="BRIGHT"/>
    <property type="match status" value="1"/>
</dbReference>
<dbReference type="FunFam" id="1.10.150.60:FF:000021">
    <property type="entry name" value="Chromatin structure-remodeling complex subunit rsc9"/>
    <property type="match status" value="1"/>
</dbReference>
<reference evidence="8" key="2">
    <citation type="submission" date="2023-05" db="EMBL/GenBank/DDBJ databases">
        <authorList>
            <consortium name="Lawrence Berkeley National Laboratory"/>
            <person name="Steindorff A."/>
            <person name="Hensen N."/>
            <person name="Bonometti L."/>
            <person name="Westerberg I."/>
            <person name="Brannstrom I.O."/>
            <person name="Guillou S."/>
            <person name="Cros-Aarteil S."/>
            <person name="Calhoun S."/>
            <person name="Haridas S."/>
            <person name="Kuo A."/>
            <person name="Mondo S."/>
            <person name="Pangilinan J."/>
            <person name="Riley R."/>
            <person name="Labutti K."/>
            <person name="Andreopoulos B."/>
            <person name="Lipzen A."/>
            <person name="Chen C."/>
            <person name="Yanf M."/>
            <person name="Daum C."/>
            <person name="Ng V."/>
            <person name="Clum A."/>
            <person name="Ohm R."/>
            <person name="Martin F."/>
            <person name="Silar P."/>
            <person name="Natvig D."/>
            <person name="Lalanne C."/>
            <person name="Gautier V."/>
            <person name="Ament-Velasquez S.L."/>
            <person name="Kruys A."/>
            <person name="Hutchinson M.I."/>
            <person name="Powell A.J."/>
            <person name="Barry K."/>
            <person name="Miller A.N."/>
            <person name="Grigoriev I.V."/>
            <person name="Debuchy R."/>
            <person name="Gladieux P."/>
            <person name="Thoren M.H."/>
            <person name="Johannesson H."/>
        </authorList>
    </citation>
    <scope>NUCLEOTIDE SEQUENCE</scope>
    <source>
        <strain evidence="8">PSN309</strain>
    </source>
</reference>
<dbReference type="PANTHER" id="PTHR22970:SF14">
    <property type="entry name" value="AT-RICH INTERACTIVE DOMAIN-CONTAINING PROTEIN 2"/>
    <property type="match status" value="1"/>
</dbReference>
<evidence type="ECO:0000256" key="2">
    <source>
        <dbReference type="ARBA" id="ARBA00023015"/>
    </source>
</evidence>
<feature type="region of interest" description="Disordered" evidence="5">
    <location>
        <begin position="833"/>
        <end position="872"/>
    </location>
</feature>
<dbReference type="Proteomes" id="UP001302126">
    <property type="component" value="Unassembled WGS sequence"/>
</dbReference>
<evidence type="ECO:0000256" key="1">
    <source>
        <dbReference type="ARBA" id="ARBA00022853"/>
    </source>
</evidence>
<evidence type="ECO:0000313" key="8">
    <source>
        <dbReference type="EMBL" id="KAK4190948.1"/>
    </source>
</evidence>